<dbReference type="Pfam" id="PF00535">
    <property type="entry name" value="Glycos_transf_2"/>
    <property type="match status" value="1"/>
</dbReference>
<comment type="caution">
    <text evidence="2">The sequence shown here is derived from an EMBL/GenBank/DDBJ whole genome shotgun (WGS) entry which is preliminary data.</text>
</comment>
<feature type="domain" description="Glycosyltransferase 2-like" evidence="1">
    <location>
        <begin position="7"/>
        <end position="133"/>
    </location>
</feature>
<keyword evidence="3" id="KW-1185">Reference proteome</keyword>
<dbReference type="PANTHER" id="PTHR43685:SF2">
    <property type="entry name" value="GLYCOSYLTRANSFERASE 2-LIKE DOMAIN-CONTAINING PROTEIN"/>
    <property type="match status" value="1"/>
</dbReference>
<proteinExistence type="predicted"/>
<reference evidence="2 3" key="1">
    <citation type="journal article" date="2020" name="Microbiol. Res.">
        <title>Flavobacterium pokkalii sp. nov., a novel plant growth promoting native rhizobacteria isolated from pokkali rice grown in coastal saline affected agricultural regions of southern India, Kerala.</title>
        <authorList>
            <person name="Menon R.R."/>
            <person name="Kumari S."/>
            <person name="Viver T."/>
            <person name="Rameshkumar N."/>
        </authorList>
    </citation>
    <scope>NUCLEOTIDE SEQUENCE [LARGE SCALE GENOMIC DNA]</scope>
    <source>
        <strain evidence="2 3">L1I52</strain>
    </source>
</reference>
<evidence type="ECO:0000313" key="3">
    <source>
        <dbReference type="Proteomes" id="UP000661715"/>
    </source>
</evidence>
<dbReference type="InterPro" id="IPR001173">
    <property type="entry name" value="Glyco_trans_2-like"/>
</dbReference>
<dbReference type="SUPFAM" id="SSF53448">
    <property type="entry name" value="Nucleotide-diphospho-sugar transferases"/>
    <property type="match status" value="1"/>
</dbReference>
<evidence type="ECO:0000313" key="2">
    <source>
        <dbReference type="EMBL" id="MBD0726558.1"/>
    </source>
</evidence>
<evidence type="ECO:0000259" key="1">
    <source>
        <dbReference type="Pfam" id="PF00535"/>
    </source>
</evidence>
<dbReference type="RefSeq" id="WP_194431848.1">
    <property type="nucleotide sequence ID" value="NZ_NASZ01000032.1"/>
</dbReference>
<dbReference type="CDD" id="cd00761">
    <property type="entry name" value="Glyco_tranf_GTA_type"/>
    <property type="match status" value="1"/>
</dbReference>
<dbReference type="EMBL" id="NASZ01000032">
    <property type="protein sequence ID" value="MBD0726558.1"/>
    <property type="molecule type" value="Genomic_DNA"/>
</dbReference>
<dbReference type="InterPro" id="IPR050834">
    <property type="entry name" value="Glycosyltransf_2"/>
</dbReference>
<protein>
    <recommendedName>
        <fullName evidence="1">Glycosyltransferase 2-like domain-containing protein</fullName>
    </recommendedName>
</protein>
<sequence>MSIPKVSIIVPCYKQAHFLDEALQSVLEQTYIHWECIIVNDGSPDNTEAIAQNWLKKDSRFKYIYKENGGLSSARNAGIKIAKGDWILSLDADDKIGNEYLEKANEEFEKGCSVIYCNANFFGLVEEKWELPEYSYGKLLVNNLIFCSAFFRKKDWEKVEGYDENLLCGREDWEFWIAILNSESKVVKLDYIGFFYRRKENSMDAFLKNNKILLNQVENYIYKKHLNKYLLISDNAFENYQDYIKVKYQNVQILRNINKNYWSKLLYKILKML</sequence>
<gene>
    <name evidence="2" type="ORF">B6A10_15400</name>
</gene>
<dbReference type="Gene3D" id="3.90.550.10">
    <property type="entry name" value="Spore Coat Polysaccharide Biosynthesis Protein SpsA, Chain A"/>
    <property type="match status" value="1"/>
</dbReference>
<accession>A0ABR7UWU8</accession>
<organism evidence="2 3">
    <name type="scientific">Flavobacterium pokkalii</name>
    <dbReference type="NCBI Taxonomy" id="1940408"/>
    <lineage>
        <taxon>Bacteria</taxon>
        <taxon>Pseudomonadati</taxon>
        <taxon>Bacteroidota</taxon>
        <taxon>Flavobacteriia</taxon>
        <taxon>Flavobacteriales</taxon>
        <taxon>Flavobacteriaceae</taxon>
        <taxon>Flavobacterium</taxon>
    </lineage>
</organism>
<name>A0ABR7UWU8_9FLAO</name>
<dbReference type="InterPro" id="IPR029044">
    <property type="entry name" value="Nucleotide-diphossugar_trans"/>
</dbReference>
<dbReference type="PANTHER" id="PTHR43685">
    <property type="entry name" value="GLYCOSYLTRANSFERASE"/>
    <property type="match status" value="1"/>
</dbReference>
<dbReference type="Proteomes" id="UP000661715">
    <property type="component" value="Unassembled WGS sequence"/>
</dbReference>